<dbReference type="GO" id="GO:0045292">
    <property type="term" value="P:mRNA cis splicing, via spliceosome"/>
    <property type="evidence" value="ECO:0007669"/>
    <property type="project" value="TreeGrafter"/>
</dbReference>
<dbReference type="GO" id="GO:0046540">
    <property type="term" value="C:U4/U6 x U5 tri-snRNP complex"/>
    <property type="evidence" value="ECO:0007669"/>
    <property type="project" value="TreeGrafter"/>
</dbReference>
<keyword evidence="6" id="KW-1185">Reference proteome</keyword>
<name>A0A250X9Y1_9CHLO</name>
<dbReference type="InterPro" id="IPR005011">
    <property type="entry name" value="SNU66/SART1"/>
</dbReference>
<dbReference type="PANTHER" id="PTHR14152">
    <property type="entry name" value="SQUAMOUS CELL CARCINOMA ANTIGEN RECOGNISED BY CYTOTOXIC T LYMPHOCYTES"/>
    <property type="match status" value="1"/>
</dbReference>
<dbReference type="Proteomes" id="UP000232323">
    <property type="component" value="Unassembled WGS sequence"/>
</dbReference>
<gene>
    <name evidence="5" type="ORF">CEUSTIGMA_g7363.t1</name>
</gene>
<evidence type="ECO:0000256" key="3">
    <source>
        <dbReference type="ARBA" id="ARBA00023242"/>
    </source>
</evidence>
<feature type="coiled-coil region" evidence="4">
    <location>
        <begin position="23"/>
        <end position="50"/>
    </location>
</feature>
<evidence type="ECO:0000313" key="5">
    <source>
        <dbReference type="EMBL" id="GAX79923.1"/>
    </source>
</evidence>
<keyword evidence="4" id="KW-0175">Coiled coil</keyword>
<sequence>MDDLSRGDEVVLTLADRGILDEKGNLQEDEDELENVRIAEERKRKKAREAAAPKAKPLWEEDGKMWLELITLRTHAPCIALSTDTCIGKQAYAFTRGLLLTG</sequence>
<comment type="caution">
    <text evidence="5">The sequence shown here is derived from an EMBL/GenBank/DDBJ whole genome shotgun (WGS) entry which is preliminary data.</text>
</comment>
<reference evidence="5 6" key="1">
    <citation type="submission" date="2017-08" db="EMBL/GenBank/DDBJ databases">
        <title>Acidophilic green algal genome provides insights into adaptation to an acidic environment.</title>
        <authorList>
            <person name="Hirooka S."/>
            <person name="Hirose Y."/>
            <person name="Kanesaki Y."/>
            <person name="Higuchi S."/>
            <person name="Fujiwara T."/>
            <person name="Onuma R."/>
            <person name="Era A."/>
            <person name="Ohbayashi R."/>
            <person name="Uzuka A."/>
            <person name="Nozaki H."/>
            <person name="Yoshikawa H."/>
            <person name="Miyagishima S.Y."/>
        </authorList>
    </citation>
    <scope>NUCLEOTIDE SEQUENCE [LARGE SCALE GENOMIC DNA]</scope>
    <source>
        <strain evidence="5 6">NIES-2499</strain>
    </source>
</reference>
<evidence type="ECO:0000256" key="4">
    <source>
        <dbReference type="SAM" id="Coils"/>
    </source>
</evidence>
<dbReference type="Pfam" id="PF03343">
    <property type="entry name" value="SART-1"/>
    <property type="match status" value="1"/>
</dbReference>
<dbReference type="GO" id="GO:0000481">
    <property type="term" value="P:maturation of 5S rRNA"/>
    <property type="evidence" value="ECO:0007669"/>
    <property type="project" value="TreeGrafter"/>
</dbReference>
<proteinExistence type="inferred from homology"/>
<dbReference type="EMBL" id="BEGY01000047">
    <property type="protein sequence ID" value="GAX79923.1"/>
    <property type="molecule type" value="Genomic_DNA"/>
</dbReference>
<dbReference type="OrthoDB" id="5583at2759"/>
<dbReference type="PANTHER" id="PTHR14152:SF5">
    <property type="entry name" value="U4_U6.U5 TRI-SNRNP-ASSOCIATED PROTEIN 1"/>
    <property type="match status" value="1"/>
</dbReference>
<accession>A0A250X9Y1</accession>
<comment type="subcellular location">
    <subcellularLocation>
        <location evidence="1">Nucleus</location>
    </subcellularLocation>
</comment>
<evidence type="ECO:0000256" key="2">
    <source>
        <dbReference type="ARBA" id="ARBA00006076"/>
    </source>
</evidence>
<organism evidence="5 6">
    <name type="scientific">Chlamydomonas eustigma</name>
    <dbReference type="NCBI Taxonomy" id="1157962"/>
    <lineage>
        <taxon>Eukaryota</taxon>
        <taxon>Viridiplantae</taxon>
        <taxon>Chlorophyta</taxon>
        <taxon>core chlorophytes</taxon>
        <taxon>Chlorophyceae</taxon>
        <taxon>CS clade</taxon>
        <taxon>Chlamydomonadales</taxon>
        <taxon>Chlamydomonadaceae</taxon>
        <taxon>Chlamydomonas</taxon>
    </lineage>
</organism>
<dbReference type="AlphaFoldDB" id="A0A250X9Y1"/>
<protein>
    <submittedName>
        <fullName evidence="5">Uncharacterized protein</fullName>
    </submittedName>
</protein>
<evidence type="ECO:0000256" key="1">
    <source>
        <dbReference type="ARBA" id="ARBA00004123"/>
    </source>
</evidence>
<evidence type="ECO:0000313" key="6">
    <source>
        <dbReference type="Proteomes" id="UP000232323"/>
    </source>
</evidence>
<keyword evidence="3" id="KW-0539">Nucleus</keyword>
<comment type="similarity">
    <text evidence="2">Belongs to the SNU66/SART1 family.</text>
</comment>
<dbReference type="STRING" id="1157962.A0A250X9Y1"/>